<dbReference type="EMBL" id="BMOD01000002">
    <property type="protein sequence ID" value="GGJ25102.1"/>
    <property type="molecule type" value="Genomic_DNA"/>
</dbReference>
<organism evidence="1 2">
    <name type="scientific">Deinococcus roseus</name>
    <dbReference type="NCBI Taxonomy" id="392414"/>
    <lineage>
        <taxon>Bacteria</taxon>
        <taxon>Thermotogati</taxon>
        <taxon>Deinococcota</taxon>
        <taxon>Deinococci</taxon>
        <taxon>Deinococcales</taxon>
        <taxon>Deinococcaceae</taxon>
        <taxon>Deinococcus</taxon>
    </lineage>
</organism>
<keyword evidence="2" id="KW-1185">Reference proteome</keyword>
<reference evidence="2" key="1">
    <citation type="journal article" date="2019" name="Int. J. Syst. Evol. Microbiol.">
        <title>The Global Catalogue of Microorganisms (GCM) 10K type strain sequencing project: providing services to taxonomists for standard genome sequencing and annotation.</title>
        <authorList>
            <consortium name="The Broad Institute Genomics Platform"/>
            <consortium name="The Broad Institute Genome Sequencing Center for Infectious Disease"/>
            <person name="Wu L."/>
            <person name="Ma J."/>
        </authorList>
    </citation>
    <scope>NUCLEOTIDE SEQUENCE [LARGE SCALE GENOMIC DNA]</scope>
    <source>
        <strain evidence="2">JCM 14370</strain>
    </source>
</reference>
<comment type="caution">
    <text evidence="1">The sequence shown here is derived from an EMBL/GenBank/DDBJ whole genome shotgun (WGS) entry which is preliminary data.</text>
</comment>
<sequence>MNKFYLLFFVVFALVGCKREDPSQSTINPVPASTDIKTLSGPAKVSGVFLKSLQDGQLATAVDQTSQWNTSQNAIYSALLDNNVLAEALYGKMQFKVKSTQVQGSTAVVNLDLSNVHLAKGLAQKWTTAVTKNLGDVIAGRTSAEQVLQDIVTDASKDTKLERFSYTGKLNLKKEKGTWKIQPNSELLNTLTADLLKPIQAFLGRFVPKNP</sequence>
<dbReference type="Proteomes" id="UP000632222">
    <property type="component" value="Unassembled WGS sequence"/>
</dbReference>
<accession>A0ABQ2CXY6</accession>
<evidence type="ECO:0008006" key="3">
    <source>
        <dbReference type="Google" id="ProtNLM"/>
    </source>
</evidence>
<protein>
    <recommendedName>
        <fullName evidence="3">DUF4878 domain-containing protein</fullName>
    </recommendedName>
</protein>
<name>A0ABQ2CXY6_9DEIO</name>
<dbReference type="PROSITE" id="PS51257">
    <property type="entry name" value="PROKAR_LIPOPROTEIN"/>
    <property type="match status" value="1"/>
</dbReference>
<gene>
    <name evidence="1" type="ORF">GCM10008938_09010</name>
</gene>
<evidence type="ECO:0000313" key="2">
    <source>
        <dbReference type="Proteomes" id="UP000632222"/>
    </source>
</evidence>
<dbReference type="RefSeq" id="WP_189000490.1">
    <property type="nucleotide sequence ID" value="NZ_BMOD01000002.1"/>
</dbReference>
<evidence type="ECO:0000313" key="1">
    <source>
        <dbReference type="EMBL" id="GGJ25102.1"/>
    </source>
</evidence>
<proteinExistence type="predicted"/>